<feature type="compositionally biased region" description="Acidic residues" evidence="1">
    <location>
        <begin position="260"/>
        <end position="280"/>
    </location>
</feature>
<evidence type="ECO:0000256" key="2">
    <source>
        <dbReference type="SAM" id="Phobius"/>
    </source>
</evidence>
<dbReference type="InterPro" id="IPR006150">
    <property type="entry name" value="Cys_repeat_1"/>
</dbReference>
<keyword evidence="2" id="KW-0812">Transmembrane</keyword>
<feature type="compositionally biased region" description="Basic and acidic residues" evidence="1">
    <location>
        <begin position="317"/>
        <end position="326"/>
    </location>
</feature>
<evidence type="ECO:0000256" key="1">
    <source>
        <dbReference type="SAM" id="MobiDB-lite"/>
    </source>
</evidence>
<reference evidence="4" key="1">
    <citation type="submission" date="2016-11" db="UniProtKB">
        <authorList>
            <consortium name="WormBaseParasite"/>
        </authorList>
    </citation>
    <scope>IDENTIFICATION</scope>
</reference>
<name>A0A1I8BH74_MELHA</name>
<evidence type="ECO:0000313" key="4">
    <source>
        <dbReference type="WBParaSite" id="MhA1_Contig223.frz3.gene5"/>
    </source>
</evidence>
<organism evidence="3 4">
    <name type="scientific">Meloidogyne hapla</name>
    <name type="common">Root-knot nematode worm</name>
    <dbReference type="NCBI Taxonomy" id="6305"/>
    <lineage>
        <taxon>Eukaryota</taxon>
        <taxon>Metazoa</taxon>
        <taxon>Ecdysozoa</taxon>
        <taxon>Nematoda</taxon>
        <taxon>Chromadorea</taxon>
        <taxon>Rhabditida</taxon>
        <taxon>Tylenchina</taxon>
        <taxon>Tylenchomorpha</taxon>
        <taxon>Tylenchoidea</taxon>
        <taxon>Meloidogynidae</taxon>
        <taxon>Meloidogyninae</taxon>
        <taxon>Meloidogyne</taxon>
    </lineage>
</organism>
<dbReference type="WBParaSite" id="MhA1_Contig223.frz3.gene5">
    <property type="protein sequence ID" value="MhA1_Contig223.frz3.gene5"/>
    <property type="gene ID" value="MhA1_Contig223.frz3.gene5"/>
</dbReference>
<feature type="region of interest" description="Disordered" evidence="1">
    <location>
        <begin position="246"/>
        <end position="339"/>
    </location>
</feature>
<protein>
    <submittedName>
        <fullName evidence="4">EB domain-containing protein</fullName>
    </submittedName>
</protein>
<feature type="transmembrane region" description="Helical" evidence="2">
    <location>
        <begin position="7"/>
        <end position="24"/>
    </location>
</feature>
<keyword evidence="3" id="KW-1185">Reference proteome</keyword>
<sequence length="593" mass="67756">MFLILNNLNILLLLFYFIHYILFIKSQQSPNTKSNPFVCANKGRFLNIYCLADYNCNNLNNKNKVCIRGLCCTQTKIKKEMVNKRTAEDRGKKGSRPYRDPKAITFFNEVESRQFLYQSTISSIESNRRDLTFIELLNRSGINWGCPKNTFNVGIKCLSTKDCQIKANLNLKAPFSLLECSKQIGMCCTNENYLKPLMKGKWCLNWGKALGKECTKSNECKSVKRPQAACVDGQCCTRPRKIISDKEDEEEGDLIPQKSEEEEEEVEEDVKEEEEEEEEEKKDGRNKRKKQDEKEEEEEKYEDDFEGLESVEEDWEGVDRDKKDDQYVDDIDSDNQKKSLGRELGEGRRICRQKGLSYKNVRRCSRYLTCGNKQLFSCISGHCCLKNKLFDEENEDFNNGRLPSAPFGFCLGTRKYKRFIGRLCSKISDCPTALDVNRKSVPIRCLRAFCFDGTPSRTQCISQRDCPNFNRQICENGICCSPNIDQKQCLPGSGQCNNPLLSLSSGAGCKLNFYCVPPGVCCECRFGMPQKGIKGCTENNQCKSGYKCEKRNGYCCPRCPEGKMPFGTCYKGGKCSKNYFCSVGNICCEKENN</sequence>
<evidence type="ECO:0000313" key="3">
    <source>
        <dbReference type="Proteomes" id="UP000095281"/>
    </source>
</evidence>
<proteinExistence type="predicted"/>
<dbReference type="SMART" id="SM00289">
    <property type="entry name" value="WR1"/>
    <property type="match status" value="3"/>
</dbReference>
<feature type="compositionally biased region" description="Acidic residues" evidence="1">
    <location>
        <begin position="294"/>
        <end position="316"/>
    </location>
</feature>
<dbReference type="AlphaFoldDB" id="A0A1I8BH74"/>
<keyword evidence="2" id="KW-0472">Membrane</keyword>
<accession>A0A1I8BH74</accession>
<keyword evidence="2" id="KW-1133">Transmembrane helix</keyword>
<dbReference type="Proteomes" id="UP000095281">
    <property type="component" value="Unplaced"/>
</dbReference>